<keyword evidence="6" id="KW-0963">Cytoplasm</keyword>
<dbReference type="NCBIfam" id="TIGR00562">
    <property type="entry name" value="proto_IX_ox"/>
    <property type="match status" value="1"/>
</dbReference>
<comment type="catalytic activity">
    <reaction evidence="6">
        <text>coproporphyrinogen III + 3 O2 = coproporphyrin III + 3 H2O2</text>
        <dbReference type="Rhea" id="RHEA:43436"/>
        <dbReference type="ChEBI" id="CHEBI:15379"/>
        <dbReference type="ChEBI" id="CHEBI:16240"/>
        <dbReference type="ChEBI" id="CHEBI:57309"/>
        <dbReference type="ChEBI" id="CHEBI:131725"/>
        <dbReference type="EC" id="1.3.3.15"/>
    </reaction>
</comment>
<evidence type="ECO:0000256" key="8">
    <source>
        <dbReference type="SAM" id="Phobius"/>
    </source>
</evidence>
<dbReference type="GO" id="GO:0006783">
    <property type="term" value="P:heme biosynthetic process"/>
    <property type="evidence" value="ECO:0007669"/>
    <property type="project" value="UniProtKB-UniRule"/>
</dbReference>
<dbReference type="GO" id="GO:0005737">
    <property type="term" value="C:cytoplasm"/>
    <property type="evidence" value="ECO:0007669"/>
    <property type="project" value="UniProtKB-SubCell"/>
</dbReference>
<dbReference type="InterPro" id="IPR036188">
    <property type="entry name" value="FAD/NAD-bd_sf"/>
</dbReference>
<comment type="function">
    <text evidence="6">Involved in coproporphyrin-dependent heme b biosynthesis. Catalyzes the oxidation of coproporphyrinogen III to coproporphyrin III.</text>
</comment>
<evidence type="ECO:0000256" key="4">
    <source>
        <dbReference type="ARBA" id="ARBA00023002"/>
    </source>
</evidence>
<dbReference type="GO" id="GO:0004729">
    <property type="term" value="F:oxygen-dependent protoporphyrinogen oxidase activity"/>
    <property type="evidence" value="ECO:0007669"/>
    <property type="project" value="UniProtKB-UniRule"/>
</dbReference>
<dbReference type="InterPro" id="IPR002937">
    <property type="entry name" value="Amino_oxidase"/>
</dbReference>
<feature type="transmembrane region" description="Helical" evidence="8">
    <location>
        <begin position="21"/>
        <end position="38"/>
    </location>
</feature>
<dbReference type="Gene3D" id="1.10.3110.10">
    <property type="entry name" value="protoporphyrinogen ix oxidase, domain 3"/>
    <property type="match status" value="1"/>
</dbReference>
<keyword evidence="3 6" id="KW-0274">FAD</keyword>
<dbReference type="AlphaFoldDB" id="A0A8A4TPJ7"/>
<evidence type="ECO:0000313" key="10">
    <source>
        <dbReference type="EMBL" id="QTD48505.1"/>
    </source>
</evidence>
<keyword evidence="8" id="KW-0812">Transmembrane</keyword>
<dbReference type="InterPro" id="IPR004572">
    <property type="entry name" value="Protoporphyrinogen_oxidase"/>
</dbReference>
<dbReference type="UniPathway" id="UPA00252"/>
<keyword evidence="2 6" id="KW-0285">Flavoprotein</keyword>
<dbReference type="SUPFAM" id="SSF51905">
    <property type="entry name" value="FAD/NAD(P)-binding domain"/>
    <property type="match status" value="1"/>
</dbReference>
<protein>
    <recommendedName>
        <fullName evidence="6">Coproporphyrinogen III oxidase</fullName>
        <ecNumber evidence="6">1.3.3.15</ecNumber>
    </recommendedName>
</protein>
<keyword evidence="8" id="KW-1133">Transmembrane helix</keyword>
<gene>
    <name evidence="10" type="primary">hemG</name>
    <name evidence="10" type="ORF">J3U87_23240</name>
</gene>
<dbReference type="Pfam" id="PF01593">
    <property type="entry name" value="Amino_oxidase"/>
    <property type="match status" value="1"/>
</dbReference>
<evidence type="ECO:0000256" key="1">
    <source>
        <dbReference type="ARBA" id="ARBA00001974"/>
    </source>
</evidence>
<dbReference type="SUPFAM" id="SSF54373">
    <property type="entry name" value="FAD-linked reductases, C-terminal domain"/>
    <property type="match status" value="1"/>
</dbReference>
<proteinExistence type="inferred from homology"/>
<dbReference type="RefSeq" id="WP_237378159.1">
    <property type="nucleotide sequence ID" value="NZ_CP071793.1"/>
</dbReference>
<dbReference type="EC" id="1.3.3.15" evidence="6"/>
<dbReference type="EMBL" id="CP071793">
    <property type="protein sequence ID" value="QTD48505.1"/>
    <property type="molecule type" value="Genomic_DNA"/>
</dbReference>
<organism evidence="10 11">
    <name type="scientific">Sulfidibacter corallicola</name>
    <dbReference type="NCBI Taxonomy" id="2818388"/>
    <lineage>
        <taxon>Bacteria</taxon>
        <taxon>Pseudomonadati</taxon>
        <taxon>Acidobacteriota</taxon>
        <taxon>Holophagae</taxon>
        <taxon>Acanthopleuribacterales</taxon>
        <taxon>Acanthopleuribacteraceae</taxon>
        <taxon>Sulfidibacter</taxon>
    </lineage>
</organism>
<keyword evidence="5 6" id="KW-0350">Heme biosynthesis</keyword>
<keyword evidence="8" id="KW-0472">Membrane</keyword>
<comment type="subcellular location">
    <subcellularLocation>
        <location evidence="6">Cytoplasm</location>
    </subcellularLocation>
</comment>
<accession>A0A8A4TPJ7</accession>
<evidence type="ECO:0000256" key="7">
    <source>
        <dbReference type="SAM" id="MobiDB-lite"/>
    </source>
</evidence>
<comment type="similarity">
    <text evidence="6">Belongs to the protoporphyrinogen/coproporphyrinogen oxidase family. Coproporphyrinogen III oxidase subfamily.</text>
</comment>
<reference evidence="10" key="1">
    <citation type="submission" date="2021-03" db="EMBL/GenBank/DDBJ databases">
        <title>Acanthopleuribacteraceae sp. M133.</title>
        <authorList>
            <person name="Wang G."/>
        </authorList>
    </citation>
    <scope>NUCLEOTIDE SEQUENCE</scope>
    <source>
        <strain evidence="10">M133</strain>
    </source>
</reference>
<keyword evidence="4 6" id="KW-0560">Oxidoreductase</keyword>
<dbReference type="KEGG" id="scor:J3U87_23240"/>
<dbReference type="PANTHER" id="PTHR42923">
    <property type="entry name" value="PROTOPORPHYRINOGEN OXIDASE"/>
    <property type="match status" value="1"/>
</dbReference>
<evidence type="ECO:0000313" key="11">
    <source>
        <dbReference type="Proteomes" id="UP000663929"/>
    </source>
</evidence>
<dbReference type="PANTHER" id="PTHR42923:SF3">
    <property type="entry name" value="PROTOPORPHYRINOGEN OXIDASE"/>
    <property type="match status" value="1"/>
</dbReference>
<dbReference type="Gene3D" id="3.50.50.60">
    <property type="entry name" value="FAD/NAD(P)-binding domain"/>
    <property type="match status" value="1"/>
</dbReference>
<feature type="compositionally biased region" description="Pro residues" evidence="7">
    <location>
        <begin position="231"/>
        <end position="241"/>
    </location>
</feature>
<sequence>MSAQPIYERNRIEAERGPHRRIVVIGGGISGLSSAWFVQEKARERGMPISLTLLEGSPRLGGVICAERRDGCLLECGPDSIVTQKPAGLDLCHRLGLEDQLYFPETNGGLQILRGGAPYPLPEGLRFGVATKIRPLLASPLFSMPGKVRMLCEPWIGTRKGGEEESVAQLIRRRLGHEVLERVIEPIMAGIFLTDAESLSARRVAPQLVALETRYGSLVRGLTEAGREGPPRPGTGKPPAPMVAALRGGSGTLVRRLSDRLEGRVCCNTPVVELAFDSVAARWRVATAAGHHHEADAVLIAGPAHRAAAWFPREDPLAAQLRGIRYASCTTLNLIYRRDQLANVAPINGFFVPASEGLSFFACTYVHHKFPFRVPADKAVFRVFLRNGLAGAPRLDLGEWVDRVHGDLAPILQARGMPLDACITRFPWAMPRQEVGLTARLAQVQALANQRPGLFLAGGCAGVVGLPDCITSGERAAAGALDFLAAKAEAADRGFAAAGSALAANRTEIEAR</sequence>
<evidence type="ECO:0000256" key="6">
    <source>
        <dbReference type="RuleBase" id="RU364052"/>
    </source>
</evidence>
<comment type="pathway">
    <text evidence="6">Porphyrin-containing compound metabolism; protoheme biosynthesis.</text>
</comment>
<feature type="domain" description="Amine oxidase" evidence="9">
    <location>
        <begin position="29"/>
        <end position="478"/>
    </location>
</feature>
<evidence type="ECO:0000259" key="9">
    <source>
        <dbReference type="Pfam" id="PF01593"/>
    </source>
</evidence>
<dbReference type="InterPro" id="IPR050464">
    <property type="entry name" value="Zeta_carotene_desat/Oxidored"/>
</dbReference>
<feature type="region of interest" description="Disordered" evidence="7">
    <location>
        <begin position="222"/>
        <end position="243"/>
    </location>
</feature>
<evidence type="ECO:0000256" key="2">
    <source>
        <dbReference type="ARBA" id="ARBA00022630"/>
    </source>
</evidence>
<keyword evidence="11" id="KW-1185">Reference proteome</keyword>
<evidence type="ECO:0000256" key="5">
    <source>
        <dbReference type="ARBA" id="ARBA00023133"/>
    </source>
</evidence>
<dbReference type="Proteomes" id="UP000663929">
    <property type="component" value="Chromosome"/>
</dbReference>
<dbReference type="Gene3D" id="3.90.660.20">
    <property type="entry name" value="Protoporphyrinogen oxidase, mitochondrial, domain 2"/>
    <property type="match status" value="1"/>
</dbReference>
<evidence type="ECO:0000256" key="3">
    <source>
        <dbReference type="ARBA" id="ARBA00022827"/>
    </source>
</evidence>
<comment type="cofactor">
    <cofactor evidence="1 6">
        <name>FAD</name>
        <dbReference type="ChEBI" id="CHEBI:57692"/>
    </cofactor>
</comment>
<name>A0A8A4TPJ7_SULCO</name>